<dbReference type="Proteomes" id="UP000003959">
    <property type="component" value="Unassembled WGS sequence"/>
</dbReference>
<dbReference type="InterPro" id="IPR006059">
    <property type="entry name" value="SBP"/>
</dbReference>
<dbReference type="Gene3D" id="3.40.190.10">
    <property type="entry name" value="Periplasmic binding protein-like II"/>
    <property type="match status" value="1"/>
</dbReference>
<dbReference type="SMART" id="SM00327">
    <property type="entry name" value="VWA"/>
    <property type="match status" value="1"/>
</dbReference>
<dbReference type="SUPFAM" id="SSF53850">
    <property type="entry name" value="Periplasmic binding protein-like II"/>
    <property type="match status" value="1"/>
</dbReference>
<dbReference type="eggNOG" id="COG2304">
    <property type="taxonomic scope" value="Bacteria"/>
</dbReference>
<dbReference type="Pfam" id="PF13768">
    <property type="entry name" value="VWA_3"/>
    <property type="match status" value="1"/>
</dbReference>
<accession>F4XIR5</accession>
<reference evidence="3" key="1">
    <citation type="journal article" date="2011" name="Proc. Natl. Acad. Sci. U.S.A.">
        <title>Genomic insights into the physiology and ecology of the marine filamentous cyanobacterium Lyngbya majuscula.</title>
        <authorList>
            <person name="Jones A.C."/>
            <person name="Monroe E.A."/>
            <person name="Podell S."/>
            <person name="Hess W.R."/>
            <person name="Klages S."/>
            <person name="Esquenazi E."/>
            <person name="Niessen S."/>
            <person name="Hoover H."/>
            <person name="Rothmann M."/>
            <person name="Lasken R.S."/>
            <person name="Yates J.R.III."/>
            <person name="Reinhardt R."/>
            <person name="Kube M."/>
            <person name="Burkart M.D."/>
            <person name="Allen E.E."/>
            <person name="Dorrestein P.C."/>
            <person name="Gerwick W.H."/>
            <person name="Gerwick L."/>
        </authorList>
    </citation>
    <scope>NUCLEOTIDE SEQUENCE [LARGE SCALE GENOMIC DNA]</scope>
    <source>
        <strain evidence="3">3L</strain>
    </source>
</reference>
<dbReference type="PROSITE" id="PS51257">
    <property type="entry name" value="PROKAR_LIPOPROTEIN"/>
    <property type="match status" value="1"/>
</dbReference>
<dbReference type="PANTHER" id="PTHR10338">
    <property type="entry name" value="INTER-ALPHA-TRYPSIN INHIBITOR HEAVY CHAIN FAMILY MEMBER"/>
    <property type="match status" value="1"/>
</dbReference>
<dbReference type="EMBL" id="GL890819">
    <property type="protein sequence ID" value="EGJ35577.1"/>
    <property type="molecule type" value="Genomic_DNA"/>
</dbReference>
<proteinExistence type="predicted"/>
<gene>
    <name evidence="2" type="ORF">LYNGBM3L_03330</name>
</gene>
<evidence type="ECO:0000313" key="3">
    <source>
        <dbReference type="Proteomes" id="UP000003959"/>
    </source>
</evidence>
<dbReference type="Pfam" id="PF13416">
    <property type="entry name" value="SBP_bac_8"/>
    <property type="match status" value="1"/>
</dbReference>
<dbReference type="InterPro" id="IPR002035">
    <property type="entry name" value="VWF_A"/>
</dbReference>
<dbReference type="AlphaFoldDB" id="F4XIR5"/>
<name>F4XIR5_9CYAN</name>
<dbReference type="SUPFAM" id="SSF53300">
    <property type="entry name" value="vWA-like"/>
    <property type="match status" value="1"/>
</dbReference>
<dbReference type="eggNOG" id="COG1840">
    <property type="taxonomic scope" value="Bacteria"/>
</dbReference>
<dbReference type="RefSeq" id="WP_008178039.1">
    <property type="nucleotide sequence ID" value="NZ_GL890819.1"/>
</dbReference>
<dbReference type="CDD" id="cd00198">
    <property type="entry name" value="vWFA"/>
    <property type="match status" value="1"/>
</dbReference>
<dbReference type="InterPro" id="IPR036465">
    <property type="entry name" value="vWFA_dom_sf"/>
</dbReference>
<sequence>MNTKLLSYQRLTHLSTALGMLFLGACMGKPNLITQQRFEVKFLVGSALGQFCEQAAEQFNQQQPKLANGKGFSLSCDTKSSSDVVTSLTSLAQQLKSRSLKRNAPEFPSLVSVDGEIHHRQLIDQINQIFPGRDYIGEITDAPLLAQSPMVFMTSAELADGLRQQPDLYKALVNTKTHQELDPKSPQLPIHLVHTAPTGSNSGLQTLVVQFASVSGKRPEQLTVADVQRYQTQIQGIQSKVIRYGVSSSSLAKDMVKNGSFWASIGSVYESSVIAANSHQQAGQSRYQAVYPQATFTSNMRAILPKAPWVSRQEKAAGQQVIDYLRSPQVQKIATELGLRPGVPEVPLGAKFSAQFGVDSKARYDSLSSPQPEVVAAMVKSWQEFAKKPSQVVVLVNSSGSMSGNKLAAVQKTLRAYIESLGPTEQIALIDFDSEIRPPVLVDSTPQKRDRAMAFILNLNPDGGNRLYDAALEARNWLQKNYQERAINAVVILTDGDDSDSKLRLEQLSQELEKSGFSSDNRIAFFTIGYGNEGEFNPKVLEQIAEFNWGYYRQGDPSTILNLMADLKLEF</sequence>
<keyword evidence="3" id="KW-1185">Reference proteome</keyword>
<dbReference type="HOGENOM" id="CLU_476279_0_0_3"/>
<organism evidence="2 3">
    <name type="scientific">Moorena producens 3L</name>
    <dbReference type="NCBI Taxonomy" id="489825"/>
    <lineage>
        <taxon>Bacteria</taxon>
        <taxon>Bacillati</taxon>
        <taxon>Cyanobacteriota</taxon>
        <taxon>Cyanophyceae</taxon>
        <taxon>Coleofasciculales</taxon>
        <taxon>Coleofasciculaceae</taxon>
        <taxon>Moorena</taxon>
    </lineage>
</organism>
<protein>
    <recommendedName>
        <fullName evidence="1">VWFA domain-containing protein</fullName>
    </recommendedName>
</protein>
<evidence type="ECO:0000259" key="1">
    <source>
        <dbReference type="PROSITE" id="PS50234"/>
    </source>
</evidence>
<dbReference type="Gene3D" id="3.40.50.410">
    <property type="entry name" value="von Willebrand factor, type A domain"/>
    <property type="match status" value="1"/>
</dbReference>
<dbReference type="PANTHER" id="PTHR10338:SF108">
    <property type="entry name" value="INTER-ALPHA-TRYPSIN INHIBITOR HEAVY CHAIN H4-LIKE PROTEIN"/>
    <property type="match status" value="1"/>
</dbReference>
<dbReference type="PROSITE" id="PS50234">
    <property type="entry name" value="VWFA"/>
    <property type="match status" value="1"/>
</dbReference>
<dbReference type="InterPro" id="IPR050934">
    <property type="entry name" value="ITIH"/>
</dbReference>
<feature type="domain" description="VWFA" evidence="1">
    <location>
        <begin position="391"/>
        <end position="567"/>
    </location>
</feature>
<evidence type="ECO:0000313" key="2">
    <source>
        <dbReference type="EMBL" id="EGJ35577.1"/>
    </source>
</evidence>